<accession>A0A1N6M7F9</accession>
<dbReference type="AlphaFoldDB" id="A0A1N6M7F9"/>
<gene>
    <name evidence="1" type="ORF">VSP9026_03096</name>
</gene>
<protein>
    <submittedName>
        <fullName evidence="1">Uncharacterized protein</fullName>
    </submittedName>
</protein>
<sequence length="50" mass="5789">MIGNYVELIIIRFIARIHLVTDTLECIFQSSVKGNNQPCCYGKNYWGRLP</sequence>
<evidence type="ECO:0000313" key="1">
    <source>
        <dbReference type="EMBL" id="SIO95354.1"/>
    </source>
</evidence>
<dbReference type="EMBL" id="FSSB01000018">
    <property type="protein sequence ID" value="SIO95354.1"/>
    <property type="molecule type" value="Genomic_DNA"/>
</dbReference>
<evidence type="ECO:0000313" key="2">
    <source>
        <dbReference type="Proteomes" id="UP000184774"/>
    </source>
</evidence>
<dbReference type="Proteomes" id="UP000184774">
    <property type="component" value="Unassembled WGS sequence"/>
</dbReference>
<reference evidence="1 2" key="1">
    <citation type="submission" date="2016-12" db="EMBL/GenBank/DDBJ databases">
        <authorList>
            <person name="Song W.-J."/>
            <person name="Kurnit D.M."/>
        </authorList>
    </citation>
    <scope>NUCLEOTIDE SEQUENCE [LARGE SCALE GENOMIC DNA]</scope>
    <source>
        <strain evidence="1 2">CECT 9026</strain>
    </source>
</reference>
<proteinExistence type="predicted"/>
<name>A0A1N6M7F9_9VIBR</name>
<organism evidence="1 2">
    <name type="scientific">Vibrio spartinae</name>
    <dbReference type="NCBI Taxonomy" id="1918945"/>
    <lineage>
        <taxon>Bacteria</taxon>
        <taxon>Pseudomonadati</taxon>
        <taxon>Pseudomonadota</taxon>
        <taxon>Gammaproteobacteria</taxon>
        <taxon>Vibrionales</taxon>
        <taxon>Vibrionaceae</taxon>
        <taxon>Vibrio</taxon>
    </lineage>
</organism>